<dbReference type="RefSeq" id="WP_373970641.1">
    <property type="nucleotide sequence ID" value="NZ_JBHDLJ010000002.1"/>
</dbReference>
<dbReference type="InterPro" id="IPR012938">
    <property type="entry name" value="Glc/Sorbosone_DH"/>
</dbReference>
<dbReference type="SUPFAM" id="SSF50952">
    <property type="entry name" value="Soluble quinoprotein glucose dehydrogenase"/>
    <property type="match status" value="1"/>
</dbReference>
<evidence type="ECO:0000256" key="1">
    <source>
        <dbReference type="SAM" id="MobiDB-lite"/>
    </source>
</evidence>
<dbReference type="EMBL" id="JBHDLJ010000002">
    <property type="protein sequence ID" value="MFB0833469.1"/>
    <property type="molecule type" value="Genomic_DNA"/>
</dbReference>
<keyword evidence="5" id="KW-1185">Reference proteome</keyword>
<feature type="domain" description="Glucose/Sorbosone dehydrogenase" evidence="3">
    <location>
        <begin position="65"/>
        <end position="363"/>
    </location>
</feature>
<reference evidence="4 5" key="1">
    <citation type="submission" date="2024-09" db="EMBL/GenBank/DDBJ databases">
        <authorList>
            <person name="Salinas-Garcia M.A."/>
            <person name="Prieme A."/>
        </authorList>
    </citation>
    <scope>NUCLEOTIDE SEQUENCE [LARGE SCALE GENOMIC DNA]</scope>
    <source>
        <strain evidence="4 5">DSM 21081</strain>
    </source>
</reference>
<dbReference type="PANTHER" id="PTHR19328">
    <property type="entry name" value="HEDGEHOG-INTERACTING PROTEIN"/>
    <property type="match status" value="1"/>
</dbReference>
<name>A0ABV4UJZ7_9MICC</name>
<evidence type="ECO:0000313" key="4">
    <source>
        <dbReference type="EMBL" id="MFB0833469.1"/>
    </source>
</evidence>
<dbReference type="PANTHER" id="PTHR19328:SF13">
    <property type="entry name" value="HIPL1 PROTEIN"/>
    <property type="match status" value="1"/>
</dbReference>
<comment type="caution">
    <text evidence="4">The sequence shown here is derived from an EMBL/GenBank/DDBJ whole genome shotgun (WGS) entry which is preliminary data.</text>
</comment>
<feature type="region of interest" description="Disordered" evidence="1">
    <location>
        <begin position="36"/>
        <end position="61"/>
    </location>
</feature>
<protein>
    <submittedName>
        <fullName evidence="4">Sorbosone dehydrogenase family protein</fullName>
    </submittedName>
</protein>
<feature type="signal peptide" evidence="2">
    <location>
        <begin position="1"/>
        <end position="27"/>
    </location>
</feature>
<dbReference type="InterPro" id="IPR011041">
    <property type="entry name" value="Quinoprot_gluc/sorb_DH_b-prop"/>
</dbReference>
<accession>A0ABV4UJZ7</accession>
<dbReference type="Gene3D" id="2.120.10.30">
    <property type="entry name" value="TolB, C-terminal domain"/>
    <property type="match status" value="1"/>
</dbReference>
<evidence type="ECO:0000313" key="5">
    <source>
        <dbReference type="Proteomes" id="UP001575652"/>
    </source>
</evidence>
<dbReference type="Proteomes" id="UP001575652">
    <property type="component" value="Unassembled WGS sequence"/>
</dbReference>
<proteinExistence type="predicted"/>
<feature type="chain" id="PRO_5045768757" evidence="2">
    <location>
        <begin position="28"/>
        <end position="392"/>
    </location>
</feature>
<evidence type="ECO:0000256" key="2">
    <source>
        <dbReference type="SAM" id="SignalP"/>
    </source>
</evidence>
<feature type="compositionally biased region" description="Low complexity" evidence="1">
    <location>
        <begin position="41"/>
        <end position="54"/>
    </location>
</feature>
<dbReference type="PROSITE" id="PS51318">
    <property type="entry name" value="TAT"/>
    <property type="match status" value="1"/>
</dbReference>
<dbReference type="PROSITE" id="PS51257">
    <property type="entry name" value="PROKAR_LIPOPROTEIN"/>
    <property type="match status" value="1"/>
</dbReference>
<sequence length="392" mass="39712">MTRPESDPTRRTLLAAGAASACAVVLAACARTGAGDGGAAGPDAAGTAATPTDGPRVDGTVAEGLDNPWSIAFLPDDTALVSERDTGVIRSIAAGAGGAGPSGVPPVLGVVPGVVHGGEGGLLGLVASPDFATDRLLYAYFTAGDGNRVSRFELGPQGLGAEQPVLTRIPSAGNHNGGRIKFGPDGMLYVGTGDAANREASQDPDSPAGKILRLDPADERVTLPVEASGGLAHTSGHRNVQGLAWDADGRMWATEFGPDRDDELNLVEPGANYGWPAVTGAEGEGYTPAVHVWPSTADASPSALAIVEGVAYAACLRGQRLWRLPLPEPGRETEAGGTLPGAAEFLRGGYGRLRDVVVAPRGAAAGDRPELWVATNEGGASRILRVTLAEGG</sequence>
<evidence type="ECO:0000259" key="3">
    <source>
        <dbReference type="Pfam" id="PF07995"/>
    </source>
</evidence>
<dbReference type="Pfam" id="PF07995">
    <property type="entry name" value="GSDH"/>
    <property type="match status" value="1"/>
</dbReference>
<dbReference type="InterPro" id="IPR011042">
    <property type="entry name" value="6-blade_b-propeller_TolB-like"/>
</dbReference>
<organism evidence="4 5">
    <name type="scientific">Arthrobacter halodurans</name>
    <dbReference type="NCBI Taxonomy" id="516699"/>
    <lineage>
        <taxon>Bacteria</taxon>
        <taxon>Bacillati</taxon>
        <taxon>Actinomycetota</taxon>
        <taxon>Actinomycetes</taxon>
        <taxon>Micrococcales</taxon>
        <taxon>Micrococcaceae</taxon>
        <taxon>Arthrobacter</taxon>
    </lineage>
</organism>
<gene>
    <name evidence="4" type="ORF">ACETWP_02620</name>
</gene>
<keyword evidence="2" id="KW-0732">Signal</keyword>
<dbReference type="InterPro" id="IPR006311">
    <property type="entry name" value="TAT_signal"/>
</dbReference>